<dbReference type="OrthoDB" id="9792313at2"/>
<dbReference type="Proteomes" id="UP000269544">
    <property type="component" value="Chromosome"/>
</dbReference>
<protein>
    <recommendedName>
        <fullName evidence="2 5">Cell shape-determining protein MreC</fullName>
    </recommendedName>
    <alternativeName>
        <fullName evidence="4 5">Cell shape protein MreC</fullName>
    </alternativeName>
</protein>
<feature type="coiled-coil region" evidence="6">
    <location>
        <begin position="69"/>
        <end position="99"/>
    </location>
</feature>
<evidence type="ECO:0000256" key="2">
    <source>
        <dbReference type="ARBA" id="ARBA00013855"/>
    </source>
</evidence>
<dbReference type="InterPro" id="IPR055342">
    <property type="entry name" value="MreC_beta-barrel_core"/>
</dbReference>
<evidence type="ECO:0000256" key="6">
    <source>
        <dbReference type="SAM" id="Coils"/>
    </source>
</evidence>
<dbReference type="PIRSF" id="PIRSF038471">
    <property type="entry name" value="MreC"/>
    <property type="match status" value="1"/>
</dbReference>
<sequence length="279" mass="30213">MKSLEQVKRRRNLRFAALVLILFFGISGPGRSILSAFEGLVAAAISPVTSTAGAGMSRTADVVDSILHVGSLRRENRAMEAELAKLREENRNLNDIVNRSSYLSNAAAIEGNHSKGAVKANIVAKPAGMYFYRFTIDKGTKDGIRKGDTVVSALEQGSDASVEGLVGYITEIGPHTAKVRSIVDEENAVSFRSIRTADGGIVRGLNRKLEGYAFDMYADLVVGDPVFTTGIGDGYEKDVYIGAVKKVETDEDKMVKSISLESAVNFHKLYEVYVLKGAR</sequence>
<dbReference type="AlphaFoldDB" id="A0A3S5F7U8"/>
<reference evidence="8 9" key="1">
    <citation type="submission" date="2018-12" db="EMBL/GenBank/DDBJ databases">
        <authorList>
            <consortium name="Pathogen Informatics"/>
        </authorList>
    </citation>
    <scope>NUCLEOTIDE SEQUENCE [LARGE SCALE GENOMIC DNA]</scope>
    <source>
        <strain evidence="8 9">NCTC13079</strain>
    </source>
</reference>
<dbReference type="Pfam" id="PF04085">
    <property type="entry name" value="MreC"/>
    <property type="match status" value="1"/>
</dbReference>
<evidence type="ECO:0000256" key="4">
    <source>
        <dbReference type="ARBA" id="ARBA00032089"/>
    </source>
</evidence>
<keyword evidence="9" id="KW-1185">Reference proteome</keyword>
<dbReference type="GO" id="GO:0005886">
    <property type="term" value="C:plasma membrane"/>
    <property type="evidence" value="ECO:0007669"/>
    <property type="project" value="TreeGrafter"/>
</dbReference>
<dbReference type="InterPro" id="IPR042177">
    <property type="entry name" value="Cell/Rod_1"/>
</dbReference>
<evidence type="ECO:0000313" key="8">
    <source>
        <dbReference type="EMBL" id="VEJ35360.1"/>
    </source>
</evidence>
<evidence type="ECO:0000256" key="1">
    <source>
        <dbReference type="ARBA" id="ARBA00009369"/>
    </source>
</evidence>
<organism evidence="8 9">
    <name type="scientific">Aedoeadaptatus ivorii</name>
    <dbReference type="NCBI Taxonomy" id="54006"/>
    <lineage>
        <taxon>Bacteria</taxon>
        <taxon>Bacillati</taxon>
        <taxon>Bacillota</taxon>
        <taxon>Tissierellia</taxon>
        <taxon>Tissierellales</taxon>
        <taxon>Peptoniphilaceae</taxon>
        <taxon>Aedoeadaptatus</taxon>
    </lineage>
</organism>
<dbReference type="InterPro" id="IPR007221">
    <property type="entry name" value="MreC"/>
</dbReference>
<gene>
    <name evidence="8" type="ORF">NCTC13079_00649</name>
</gene>
<accession>A0A3S5F7U8</accession>
<evidence type="ECO:0000259" key="7">
    <source>
        <dbReference type="Pfam" id="PF04085"/>
    </source>
</evidence>
<evidence type="ECO:0000256" key="3">
    <source>
        <dbReference type="ARBA" id="ARBA00022960"/>
    </source>
</evidence>
<keyword evidence="6" id="KW-0175">Coiled coil</keyword>
<keyword evidence="3 5" id="KW-0133">Cell shape</keyword>
<feature type="domain" description="Rod shape-determining protein MreC beta-barrel core" evidence="7">
    <location>
        <begin position="122"/>
        <end position="276"/>
    </location>
</feature>
<dbReference type="InterPro" id="IPR042175">
    <property type="entry name" value="Cell/Rod_MreC_2"/>
</dbReference>
<comment type="function">
    <text evidence="5">Involved in formation and maintenance of cell shape.</text>
</comment>
<dbReference type="PANTHER" id="PTHR34138:SF1">
    <property type="entry name" value="CELL SHAPE-DETERMINING PROTEIN MREC"/>
    <property type="match status" value="1"/>
</dbReference>
<name>A0A3S5F7U8_9FIRM</name>
<dbReference type="RefSeq" id="WP_126465169.1">
    <property type="nucleotide sequence ID" value="NZ_LR134523.1"/>
</dbReference>
<dbReference type="EMBL" id="LR134523">
    <property type="protein sequence ID" value="VEJ35360.1"/>
    <property type="molecule type" value="Genomic_DNA"/>
</dbReference>
<dbReference type="Gene3D" id="2.40.10.340">
    <property type="entry name" value="Rod shape-determining protein MreC, domain 1"/>
    <property type="match status" value="1"/>
</dbReference>
<dbReference type="Gene3D" id="2.40.10.350">
    <property type="entry name" value="Rod shape-determining protein MreC, domain 2"/>
    <property type="match status" value="1"/>
</dbReference>
<evidence type="ECO:0000256" key="5">
    <source>
        <dbReference type="PIRNR" id="PIRNR038471"/>
    </source>
</evidence>
<dbReference type="KEGG" id="piv:NCTC13079_00649"/>
<comment type="similarity">
    <text evidence="1 5">Belongs to the MreC family.</text>
</comment>
<dbReference type="PANTHER" id="PTHR34138">
    <property type="entry name" value="CELL SHAPE-DETERMINING PROTEIN MREC"/>
    <property type="match status" value="1"/>
</dbReference>
<proteinExistence type="inferred from homology"/>
<dbReference type="GO" id="GO:0008360">
    <property type="term" value="P:regulation of cell shape"/>
    <property type="evidence" value="ECO:0007669"/>
    <property type="project" value="UniProtKB-KW"/>
</dbReference>
<evidence type="ECO:0000313" key="9">
    <source>
        <dbReference type="Proteomes" id="UP000269544"/>
    </source>
</evidence>